<evidence type="ECO:0000313" key="1">
    <source>
        <dbReference type="EMBL" id="KAI3670114.1"/>
    </source>
</evidence>
<reference evidence="2" key="1">
    <citation type="journal article" date="2022" name="Mol. Ecol. Resour.">
        <title>The genomes of chicory, endive, great burdock and yacon provide insights into Asteraceae palaeo-polyploidization history and plant inulin production.</title>
        <authorList>
            <person name="Fan W."/>
            <person name="Wang S."/>
            <person name="Wang H."/>
            <person name="Wang A."/>
            <person name="Jiang F."/>
            <person name="Liu H."/>
            <person name="Zhao H."/>
            <person name="Xu D."/>
            <person name="Zhang Y."/>
        </authorList>
    </citation>
    <scope>NUCLEOTIDE SEQUENCE [LARGE SCALE GENOMIC DNA]</scope>
    <source>
        <strain evidence="2">cv. Niubang</strain>
    </source>
</reference>
<gene>
    <name evidence="1" type="ORF">L6452_41757</name>
</gene>
<dbReference type="EMBL" id="CM042062">
    <property type="protein sequence ID" value="KAI3670114.1"/>
    <property type="molecule type" value="Genomic_DNA"/>
</dbReference>
<comment type="caution">
    <text evidence="1">The sequence shown here is derived from an EMBL/GenBank/DDBJ whole genome shotgun (WGS) entry which is preliminary data.</text>
</comment>
<evidence type="ECO:0000313" key="2">
    <source>
        <dbReference type="Proteomes" id="UP001055879"/>
    </source>
</evidence>
<protein>
    <submittedName>
        <fullName evidence="1">Uncharacterized protein</fullName>
    </submittedName>
</protein>
<accession>A0ACB8XTM6</accession>
<dbReference type="Proteomes" id="UP001055879">
    <property type="component" value="Linkage Group LG16"/>
</dbReference>
<sequence length="141" mass="16274">MRNNLISVKEYYHAFFGLLLLYGKKLCFGNVIVALVLHFGTWKQGIRESFLLYVFFLKSCEIHGRMDVSGTLLFSNGFMSFTFTYWFLNVLQQIAVFAHLRHEYLYFSLALKSLSSTLLADMPYDDRSHQEVSAPPSLSGH</sequence>
<reference evidence="1 2" key="2">
    <citation type="journal article" date="2022" name="Mol. Ecol. Resour.">
        <title>The genomes of chicory, endive, great burdock and yacon provide insights into Asteraceae paleo-polyploidization history and plant inulin production.</title>
        <authorList>
            <person name="Fan W."/>
            <person name="Wang S."/>
            <person name="Wang H."/>
            <person name="Wang A."/>
            <person name="Jiang F."/>
            <person name="Liu H."/>
            <person name="Zhao H."/>
            <person name="Xu D."/>
            <person name="Zhang Y."/>
        </authorList>
    </citation>
    <scope>NUCLEOTIDE SEQUENCE [LARGE SCALE GENOMIC DNA]</scope>
    <source>
        <strain evidence="2">cv. Niubang</strain>
    </source>
</reference>
<organism evidence="1 2">
    <name type="scientific">Arctium lappa</name>
    <name type="common">Greater burdock</name>
    <name type="synonym">Lappa major</name>
    <dbReference type="NCBI Taxonomy" id="4217"/>
    <lineage>
        <taxon>Eukaryota</taxon>
        <taxon>Viridiplantae</taxon>
        <taxon>Streptophyta</taxon>
        <taxon>Embryophyta</taxon>
        <taxon>Tracheophyta</taxon>
        <taxon>Spermatophyta</taxon>
        <taxon>Magnoliopsida</taxon>
        <taxon>eudicotyledons</taxon>
        <taxon>Gunneridae</taxon>
        <taxon>Pentapetalae</taxon>
        <taxon>asterids</taxon>
        <taxon>campanulids</taxon>
        <taxon>Asterales</taxon>
        <taxon>Asteraceae</taxon>
        <taxon>Carduoideae</taxon>
        <taxon>Cardueae</taxon>
        <taxon>Arctiinae</taxon>
        <taxon>Arctium</taxon>
    </lineage>
</organism>
<name>A0ACB8XTM6_ARCLA</name>
<keyword evidence="2" id="KW-1185">Reference proteome</keyword>
<proteinExistence type="predicted"/>